<evidence type="ECO:0000256" key="4">
    <source>
        <dbReference type="ARBA" id="ARBA00022729"/>
    </source>
</evidence>
<dbReference type="STRING" id="1658172.A0A1B7NPK4"/>
<dbReference type="GO" id="GO:0006508">
    <property type="term" value="P:proteolysis"/>
    <property type="evidence" value="ECO:0007669"/>
    <property type="project" value="UniProtKB-KW"/>
</dbReference>
<comment type="subcellular location">
    <subcellularLocation>
        <location evidence="1">Secreted</location>
    </subcellularLocation>
</comment>
<proteinExistence type="predicted"/>
<dbReference type="InterPro" id="IPR011050">
    <property type="entry name" value="Pectin_lyase_fold/virulence"/>
</dbReference>
<dbReference type="InterPro" id="IPR036852">
    <property type="entry name" value="Peptidase_S8/S53_dom_sf"/>
</dbReference>
<evidence type="ECO:0000256" key="8">
    <source>
        <dbReference type="ARBA" id="ARBA00023145"/>
    </source>
</evidence>
<feature type="domain" description="Rhamnogalacturonase A/B/Epimerase-like pectate lyase" evidence="12">
    <location>
        <begin position="80"/>
        <end position="144"/>
    </location>
</feature>
<evidence type="ECO:0000256" key="10">
    <source>
        <dbReference type="SAM" id="MobiDB-lite"/>
    </source>
</evidence>
<dbReference type="Pfam" id="PF12708">
    <property type="entry name" value="Pect-lyase_RHGA_epim"/>
    <property type="match status" value="1"/>
</dbReference>
<dbReference type="GO" id="GO:0004252">
    <property type="term" value="F:serine-type endopeptidase activity"/>
    <property type="evidence" value="ECO:0007669"/>
    <property type="project" value="InterPro"/>
</dbReference>
<feature type="region of interest" description="Disordered" evidence="10">
    <location>
        <begin position="567"/>
        <end position="606"/>
    </location>
</feature>
<evidence type="ECO:0000313" key="14">
    <source>
        <dbReference type="Proteomes" id="UP000091918"/>
    </source>
</evidence>
<dbReference type="InterPro" id="IPR024535">
    <property type="entry name" value="RHGA/B-epi-like_pectate_lyase"/>
</dbReference>
<name>A0A1B7NPK4_9EURO</name>
<reference evidence="13 14" key="1">
    <citation type="submission" date="2015-07" db="EMBL/GenBank/DDBJ databases">
        <title>Emmonsia species relationships and genome sequence.</title>
        <authorList>
            <person name="Cuomo C.A."/>
            <person name="Schwartz I.S."/>
            <person name="Kenyon C."/>
            <person name="de Hoog G.S."/>
            <person name="Govender N.P."/>
            <person name="Botha A."/>
            <person name="Moreno L."/>
            <person name="de Vries M."/>
            <person name="Munoz J.F."/>
            <person name="Stielow J.B."/>
        </authorList>
    </citation>
    <scope>NUCLEOTIDE SEQUENCE [LARGE SCALE GENOMIC DNA]</scope>
    <source>
        <strain evidence="13 14">CBS 136260</strain>
    </source>
</reference>
<evidence type="ECO:0000256" key="2">
    <source>
        <dbReference type="ARBA" id="ARBA00022525"/>
    </source>
</evidence>
<keyword evidence="14" id="KW-1185">Reference proteome</keyword>
<dbReference type="SUPFAM" id="SSF52743">
    <property type="entry name" value="Subtilisin-like"/>
    <property type="match status" value="1"/>
</dbReference>
<feature type="compositionally biased region" description="Basic and acidic residues" evidence="10">
    <location>
        <begin position="977"/>
        <end position="987"/>
    </location>
</feature>
<dbReference type="CDD" id="cd23668">
    <property type="entry name" value="GH55_beta13glucanase-like"/>
    <property type="match status" value="1"/>
</dbReference>
<dbReference type="Gene3D" id="3.40.50.200">
    <property type="entry name" value="Peptidase S8/S53 domain"/>
    <property type="match status" value="1"/>
</dbReference>
<feature type="region of interest" description="Disordered" evidence="10">
    <location>
        <begin position="1463"/>
        <end position="1491"/>
    </location>
</feature>
<keyword evidence="9" id="KW-0325">Glycoprotein</keyword>
<evidence type="ECO:0000256" key="6">
    <source>
        <dbReference type="ARBA" id="ARBA00022825"/>
    </source>
</evidence>
<evidence type="ECO:0000256" key="3">
    <source>
        <dbReference type="ARBA" id="ARBA00022670"/>
    </source>
</evidence>
<comment type="caution">
    <text evidence="13">The sequence shown here is derived from an EMBL/GenBank/DDBJ whole genome shotgun (WGS) entry which is preliminary data.</text>
</comment>
<keyword evidence="4" id="KW-0732">Signal</keyword>
<dbReference type="PANTHER" id="PTHR33928:SF2">
    <property type="entry name" value="PECTATE LYASE SUPERFAMILY PROTEIN DOMAIN-CONTAINING PROTEIN-RELATED"/>
    <property type="match status" value="1"/>
</dbReference>
<dbReference type="Proteomes" id="UP000091918">
    <property type="component" value="Unassembled WGS sequence"/>
</dbReference>
<dbReference type="InterPro" id="IPR000209">
    <property type="entry name" value="Peptidase_S8/S53_dom"/>
</dbReference>
<dbReference type="InterPro" id="IPR023828">
    <property type="entry name" value="Peptidase_S8_Ser-AS"/>
</dbReference>
<dbReference type="InterPro" id="IPR039279">
    <property type="entry name" value="QRT3-like"/>
</dbReference>
<accession>A0A1B7NPK4</accession>
<dbReference type="GO" id="GO:0004650">
    <property type="term" value="F:polygalacturonase activity"/>
    <property type="evidence" value="ECO:0007669"/>
    <property type="project" value="InterPro"/>
</dbReference>
<protein>
    <recommendedName>
        <fullName evidence="15">Peptidase S8/S53 domain-containing protein</fullName>
    </recommendedName>
</protein>
<feature type="compositionally biased region" description="Polar residues" evidence="10">
    <location>
        <begin position="1475"/>
        <end position="1485"/>
    </location>
</feature>
<evidence type="ECO:0000256" key="7">
    <source>
        <dbReference type="ARBA" id="ARBA00023026"/>
    </source>
</evidence>
<keyword evidence="7" id="KW-0843">Virulence</keyword>
<dbReference type="PANTHER" id="PTHR33928">
    <property type="entry name" value="POLYGALACTURONASE QRT3"/>
    <property type="match status" value="1"/>
</dbReference>
<evidence type="ECO:0000259" key="12">
    <source>
        <dbReference type="Pfam" id="PF12708"/>
    </source>
</evidence>
<evidence type="ECO:0000313" key="13">
    <source>
        <dbReference type="EMBL" id="OAX78715.1"/>
    </source>
</evidence>
<keyword evidence="5" id="KW-0378">Hydrolase</keyword>
<evidence type="ECO:0000259" key="11">
    <source>
        <dbReference type="Pfam" id="PF00082"/>
    </source>
</evidence>
<dbReference type="GO" id="GO:0005576">
    <property type="term" value="C:extracellular region"/>
    <property type="evidence" value="ECO:0007669"/>
    <property type="project" value="UniProtKB-SubCell"/>
</dbReference>
<keyword evidence="2" id="KW-0964">Secreted</keyword>
<dbReference type="Gene3D" id="2.160.20.10">
    <property type="entry name" value="Single-stranded right-handed beta-helix, Pectin lyase-like"/>
    <property type="match status" value="1"/>
</dbReference>
<evidence type="ECO:0000256" key="1">
    <source>
        <dbReference type="ARBA" id="ARBA00004613"/>
    </source>
</evidence>
<dbReference type="Pfam" id="PF00082">
    <property type="entry name" value="Peptidase_S8"/>
    <property type="match status" value="1"/>
</dbReference>
<dbReference type="InterPro" id="IPR012334">
    <property type="entry name" value="Pectin_lyas_fold"/>
</dbReference>
<dbReference type="CDD" id="cd00306">
    <property type="entry name" value="Peptidases_S8_S53"/>
    <property type="match status" value="1"/>
</dbReference>
<evidence type="ECO:0000256" key="9">
    <source>
        <dbReference type="ARBA" id="ARBA00023180"/>
    </source>
</evidence>
<gene>
    <name evidence="13" type="ORF">ACJ72_06975</name>
</gene>
<evidence type="ECO:0008006" key="15">
    <source>
        <dbReference type="Google" id="ProtNLM"/>
    </source>
</evidence>
<dbReference type="SUPFAM" id="SSF51126">
    <property type="entry name" value="Pectin lyase-like"/>
    <property type="match status" value="1"/>
</dbReference>
<sequence>MNNVETTVKSENGDVILDGTDHVKLWAIGRRYENGYDGIYTSGDVDAPQKGKRLLDKNGQLFYRSRPQYENLKEDQFLIATDHGCKNDGTGDNTADINTFLEKARKNDQIAYFPAGIYRVGGTILIPTGSRVQGASWSQIQGAGFYFNDIHNPRVVVQVGEKGDVGDMEIVDMMFTVQGATAGAIVLEWNIHEDTQGSAAMWDSHVRIGGARGTDLDIKTCPKFEFSDGCICASLLFHVTPQASGYFENVWIWLADHDNDMSVYDSPDKIANQISLYAARGTLIESEGPSWFYGTGSEHTVMYQYQLYGAKDIYLGHIQTETPYYQPVPLAPLPFISGKEFPGDPNFEQCNTEGCQTAWGLRIINSEGITLHSSGLYSFFQEYYQDCVPTHNCQERVLEVRGSKDVSLFNIFTVGIIEVGTGINRGAIFQNDSNQSGFTTEISVWLPLPGDDEYDIVYVAPEVYGDKPAVTCPSDCILVFPTSSLSSPTTIDPGQYTTSLEYGHHGTTTIGGREVTTFYTTTTTITLDIDPITTDGMPYSNINITEGQATATLTVLPSVDIPPVPVPMPDGEGKTTTRNVTVPPWPDITRGPPESWSRSASPTDDTREDVYHTSYITTIVATRATVTTISFPSTVSPIVVSCPPHSKVPFNTPKTTPTINCPIPTTISVAFTCPATKVVTFIDSSTGVFTVDCTVSTTFTKSGGTITSGPTNIPTTTRPLPVWETWPPMVVTPIEEDVKKPEPGKTPCNLWFFSICLNKIKPIRGLRWTLPPGIYPPGPPPPPAIKLPSKEWSIKPPLPPWPRITVGRDNMITYPKEEPTKCEKKSASICSTTVFKTTTTQGTITSTISSTRSTCDTILGCSASDGSQTTTRTKPDNCPSPTAAQSKQAASPVPPPPGCPANAIVYPANMNNVGQIPQLLAKYEGKYVQIKSDALQLTSFFFVPFLDQETMDTLLKSPDVSDAYYYESWYEAVLQDRPQKPRDRRTPSEPVNFQGQSNVNHLNDSRAVSENNKSIQFETLDSYTREHPFIWDLSQVSMPKYGIWKRPSGSTVHENGNMLFHYDEVEVTEQIIFLMGEDDVWANNPEFAHRKYILVQPEVNWGWYEAWPANLFHGSFVASKILGNNLGVCMGCTAYVVTLYGAGRGSPETGGQLLWERFIQQLLNVASIVQARGLKGKSVLNLSLALSIDIRMEHVERIYEILHLLDSYGVAIVVSAGNYGDTLKDIALYPAMYANPNSVYYLPNMIVVGATDEHGHEADFSQYADWMTTFAPGKGVWGPRFDHGNYISSDGTSYSAPLVSGLIGYYRSLPSPWEEQLQYPANVKKMIKIFHRRIVVHNEELEDEKMKPIIWNAQVGDYSCLTHYDTIDEWDHDDVCPEIKQNLDDETNEGETVRPCRYDPGLRNSRRQFEGSYCPLLPRAGPGDHTVSFTSNGRAKPSPTCASGTGCGGHLCSGFFCSPMPTGVPPDRRDPKDPNASSRVPTTTRPGDPEPTCDDKCKLDKGNPCICDENKCDEESPSCCLSGTCPYCECNENNCTPSSPACCLSGTCKWSETGGGGGNNPPPKPMTGFVLLALAEFKVNSPGIPPLKNRLSSRISTRGNEEWIRYWILFSRTENRPVNLCRDQPLIDEPTEEDRVKPFPPSLGPFTVMGVTCKYISDGKSV</sequence>
<feature type="region of interest" description="Disordered" evidence="10">
    <location>
        <begin position="976"/>
        <end position="999"/>
    </location>
</feature>
<keyword evidence="8" id="KW-0865">Zymogen</keyword>
<keyword evidence="3" id="KW-0645">Protease</keyword>
<organism evidence="13 14">
    <name type="scientific">Emergomyces africanus</name>
    <dbReference type="NCBI Taxonomy" id="1955775"/>
    <lineage>
        <taxon>Eukaryota</taxon>
        <taxon>Fungi</taxon>
        <taxon>Dikarya</taxon>
        <taxon>Ascomycota</taxon>
        <taxon>Pezizomycotina</taxon>
        <taxon>Eurotiomycetes</taxon>
        <taxon>Eurotiomycetidae</taxon>
        <taxon>Onygenales</taxon>
        <taxon>Ajellomycetaceae</taxon>
        <taxon>Emergomyces</taxon>
    </lineage>
</organism>
<evidence type="ECO:0000256" key="5">
    <source>
        <dbReference type="ARBA" id="ARBA00022801"/>
    </source>
</evidence>
<keyword evidence="6" id="KW-0720">Serine protease</keyword>
<dbReference type="OrthoDB" id="4186592at2759"/>
<dbReference type="EMBL" id="LGUA01001352">
    <property type="protein sequence ID" value="OAX78715.1"/>
    <property type="molecule type" value="Genomic_DNA"/>
</dbReference>
<feature type="region of interest" description="Disordered" evidence="10">
    <location>
        <begin position="861"/>
        <end position="895"/>
    </location>
</feature>
<feature type="compositionally biased region" description="Polar residues" evidence="10">
    <location>
        <begin position="989"/>
        <end position="999"/>
    </location>
</feature>
<feature type="non-terminal residue" evidence="13">
    <location>
        <position position="1662"/>
    </location>
</feature>
<dbReference type="PROSITE" id="PS00138">
    <property type="entry name" value="SUBTILASE_SER"/>
    <property type="match status" value="1"/>
</dbReference>
<feature type="domain" description="Peptidase S8/S53" evidence="11">
    <location>
        <begin position="1112"/>
        <end position="1318"/>
    </location>
</feature>